<dbReference type="Proteomes" id="UP000295773">
    <property type="component" value="Unassembled WGS sequence"/>
</dbReference>
<keyword evidence="1" id="KW-1133">Transmembrane helix</keyword>
<gene>
    <name evidence="2" type="ORF">EDD61_10391</name>
</gene>
<feature type="transmembrane region" description="Helical" evidence="1">
    <location>
        <begin position="443"/>
        <end position="462"/>
    </location>
</feature>
<dbReference type="RefSeq" id="WP_132223866.1">
    <property type="nucleotide sequence ID" value="NZ_JANKBG010000003.1"/>
</dbReference>
<feature type="transmembrane region" description="Helical" evidence="1">
    <location>
        <begin position="376"/>
        <end position="396"/>
    </location>
</feature>
<accession>A0A4R3TM64</accession>
<protein>
    <recommendedName>
        <fullName evidence="4">FtsX-like permease family protein</fullName>
    </recommendedName>
</protein>
<feature type="transmembrane region" description="Helical" evidence="1">
    <location>
        <begin position="336"/>
        <end position="356"/>
    </location>
</feature>
<evidence type="ECO:0000313" key="3">
    <source>
        <dbReference type="Proteomes" id="UP000295773"/>
    </source>
</evidence>
<organism evidence="2 3">
    <name type="scientific">Longicatena caecimuris</name>
    <dbReference type="NCBI Taxonomy" id="1796635"/>
    <lineage>
        <taxon>Bacteria</taxon>
        <taxon>Bacillati</taxon>
        <taxon>Bacillota</taxon>
        <taxon>Erysipelotrichia</taxon>
        <taxon>Erysipelotrichales</taxon>
        <taxon>Erysipelotrichaceae</taxon>
        <taxon>Longicatena</taxon>
    </lineage>
</organism>
<keyword evidence="1" id="KW-0812">Transmembrane</keyword>
<feature type="transmembrane region" description="Helical" evidence="1">
    <location>
        <begin position="277"/>
        <end position="301"/>
    </location>
</feature>
<evidence type="ECO:0000313" key="2">
    <source>
        <dbReference type="EMBL" id="TCU62678.1"/>
    </source>
</evidence>
<dbReference type="AlphaFoldDB" id="A0A4R3TM64"/>
<name>A0A4R3TM64_9FIRM</name>
<keyword evidence="3" id="KW-1185">Reference proteome</keyword>
<sequence length="823" mass="95873">MKLVYKTLHQKQMFTHGLLIVLLFLSMLSLQVTCTVFTKNQSMAKRIEHLDVATTTIFSSPSMNFDTYLKEYQEQGKFNFTYEKGSAWPYLPYSTSWMQSKFPLYLESYIQSDDAYPLLEGKPCKELKGNQIAVMNGYANALRKQGIEPLHHQISIQDDMGNAHTFQIESILYYTNYEDGYVNHKNEDAIKDYQILPPAVGIVKQETLQNLRNEIIKAKGEGATGAFSTMLKVRFDSYDMQDEYEFRQDALDTYYMSSADFRLLADELNGNRVQDAIFRFVSMSVTACLLLSCLFVLYAFLKRKLLDDQEKLSILVINGITKRNIQRAYDLEYGRLFVFAILYLILFDLFTYLVLQQQSDYILRLLFTMSWETAKWLLPLLVAFIIVLMLMIRWQVHRCFHGNLFRQIKGKHLSVKRKRRVISYRFQPLHMAMRQFQTDPFMGIRNIFSLAVIFLTILLLSMTQGILSHLYTPATFGLQFDYQIAAGMPYDDYEKIKPYIKEYALLEMNKEENGIMKEYMVNDRSTRESVDFRYFPGMRLVLTGDLDEFLPLREGSYPRIPDEKHNGIDYSKERAMVPRRIQYDFDKYIANSDYVNQHPEYANDTYAEFVEGFSVHGAAIYGFTESIMNQGYVAFTSRRKSPVDKVHYPYLPKMLVKVKDEKAKADMEKMMKQSALTYDSYDSVLAMLQENNDELNQKLRYVMSVVFGMEILVLAITLYANVMADKAQQKAMYTCFARIGVKNSLRRRKEFSYEALMLLLAFLMTALLYILVQYPYFNVLGIYLGVYELPSSLSMMPMLMVIFVIVLSAGMLFYGKAQHKKEG</sequence>
<feature type="transmembrane region" description="Helical" evidence="1">
    <location>
        <begin position="751"/>
        <end position="772"/>
    </location>
</feature>
<feature type="transmembrane region" description="Helical" evidence="1">
    <location>
        <begin position="701"/>
        <end position="722"/>
    </location>
</feature>
<evidence type="ECO:0000256" key="1">
    <source>
        <dbReference type="SAM" id="Phobius"/>
    </source>
</evidence>
<comment type="caution">
    <text evidence="2">The sequence shown here is derived from an EMBL/GenBank/DDBJ whole genome shotgun (WGS) entry which is preliminary data.</text>
</comment>
<reference evidence="2 3" key="1">
    <citation type="submission" date="2019-03" db="EMBL/GenBank/DDBJ databases">
        <title>Genomic Encyclopedia of Type Strains, Phase IV (KMG-IV): sequencing the most valuable type-strain genomes for metagenomic binning, comparative biology and taxonomic classification.</title>
        <authorList>
            <person name="Goeker M."/>
        </authorList>
    </citation>
    <scope>NUCLEOTIDE SEQUENCE [LARGE SCALE GENOMIC DNA]</scope>
    <source>
        <strain evidence="2 3">DSM 29481</strain>
    </source>
</reference>
<evidence type="ECO:0008006" key="4">
    <source>
        <dbReference type="Google" id="ProtNLM"/>
    </source>
</evidence>
<feature type="transmembrane region" description="Helical" evidence="1">
    <location>
        <begin position="792"/>
        <end position="814"/>
    </location>
</feature>
<proteinExistence type="predicted"/>
<dbReference type="EMBL" id="SMBP01000003">
    <property type="protein sequence ID" value="TCU62678.1"/>
    <property type="molecule type" value="Genomic_DNA"/>
</dbReference>
<keyword evidence="1" id="KW-0472">Membrane</keyword>